<dbReference type="eggNOG" id="COG0675">
    <property type="taxonomic scope" value="Bacteria"/>
</dbReference>
<reference evidence="2" key="1">
    <citation type="journal article" date="2011" name="Proc. Natl. Acad. Sci. U.S.A.">
        <title>Genomic insights into the physiology and ecology of the marine filamentous cyanobacterium Lyngbya majuscula.</title>
        <authorList>
            <person name="Jones A.C."/>
            <person name="Monroe E.A."/>
            <person name="Podell S."/>
            <person name="Hess W.R."/>
            <person name="Klages S."/>
            <person name="Esquenazi E."/>
            <person name="Niessen S."/>
            <person name="Hoover H."/>
            <person name="Rothmann M."/>
            <person name="Lasken R.S."/>
            <person name="Yates J.R.III."/>
            <person name="Reinhardt R."/>
            <person name="Kube M."/>
            <person name="Burkart M.D."/>
            <person name="Allen E.E."/>
            <person name="Dorrestein P.C."/>
            <person name="Gerwick W.H."/>
            <person name="Gerwick L."/>
        </authorList>
    </citation>
    <scope>NUCLEOTIDE SEQUENCE [LARGE SCALE GENOMIC DNA]</scope>
    <source>
        <strain evidence="2">3L</strain>
    </source>
</reference>
<keyword evidence="2" id="KW-1185">Reference proteome</keyword>
<dbReference type="AlphaFoldDB" id="F4XW98"/>
<sequence length="519" mass="58738">MKKKLNLLSPNWTIQTKSYKIDTNSKDQAMTAKVGINKKISTQVVPVVGMAKSVEIELLSTMKKLGIVRSESYHKLGSIKHWGLDWKKAYPEVRTFRTPESLGLPSKLMEWTVSDVAKAVRAQQAACADAVIKKIYKKFPGKDNQKTRKEYATQLKTLALLDSPLLHRLVRIEFQRGHSWVKNQIVYQQGGYKCKRISRNTYQLEIAGLRRGKRNRILVRSNRKIKGQIRLIYNQLVQRFEVHFLVDHGKVCIPVDRRSVGVDKGYTEAFFDSEGKAHGKGLGKLASKKSDRICAKNRNRGKLWAIHRKLEKIDPAKSARILKNNLSRKTENRRYRKDQTEILSVIGQASKSLFGGKALKVFAEDLTQPIKNKRQSKAMSRKLNSWMKGQMRDSLQKWADWTGSFVTEVQPSYTSPVDSITGTLLGKRSGDSEPIFNGVVLPADCNAAKNILDRGIDFEISRYSSRAEVQAVLLRRTARFLKGMGLSLADAVELGWLDSKHSKTRAFKELLNGISGAPK</sequence>
<organism evidence="1 2">
    <name type="scientific">Moorena producens 3L</name>
    <dbReference type="NCBI Taxonomy" id="489825"/>
    <lineage>
        <taxon>Bacteria</taxon>
        <taxon>Bacillati</taxon>
        <taxon>Cyanobacteriota</taxon>
        <taxon>Cyanophyceae</taxon>
        <taxon>Coleofasciculales</taxon>
        <taxon>Coleofasciculaceae</taxon>
        <taxon>Moorena</taxon>
    </lineage>
</organism>
<name>F4XW98_9CYAN</name>
<protein>
    <submittedName>
        <fullName evidence="1">Transposase, IS605 OrfB family, central region</fullName>
    </submittedName>
</protein>
<evidence type="ECO:0000313" key="1">
    <source>
        <dbReference type="EMBL" id="EGJ31083.1"/>
    </source>
</evidence>
<proteinExistence type="predicted"/>
<gene>
    <name evidence="1" type="ORF">LYNGBM3L_43720</name>
</gene>
<dbReference type="HOGENOM" id="CLU_047093_0_0_3"/>
<dbReference type="EMBL" id="GL890942">
    <property type="protein sequence ID" value="EGJ31083.1"/>
    <property type="molecule type" value="Genomic_DNA"/>
</dbReference>
<dbReference type="Proteomes" id="UP000003959">
    <property type="component" value="Unassembled WGS sequence"/>
</dbReference>
<accession>F4XW98</accession>
<evidence type="ECO:0000313" key="2">
    <source>
        <dbReference type="Proteomes" id="UP000003959"/>
    </source>
</evidence>